<comment type="caution">
    <text evidence="2">The sequence shown here is derived from an EMBL/GenBank/DDBJ whole genome shotgun (WGS) entry which is preliminary data.</text>
</comment>
<reference evidence="2" key="1">
    <citation type="submission" date="2021-03" db="EMBL/GenBank/DDBJ databases">
        <title>Draft genome sequence of rust myrtle Austropuccinia psidii MF-1, a brazilian biotype.</title>
        <authorList>
            <person name="Quecine M.C."/>
            <person name="Pachon D.M.R."/>
            <person name="Bonatelli M.L."/>
            <person name="Correr F.H."/>
            <person name="Franceschini L.M."/>
            <person name="Leite T.F."/>
            <person name="Margarido G.R.A."/>
            <person name="Almeida C.A."/>
            <person name="Ferrarezi J.A."/>
            <person name="Labate C.A."/>
        </authorList>
    </citation>
    <scope>NUCLEOTIDE SEQUENCE</scope>
    <source>
        <strain evidence="2">MF-1</strain>
    </source>
</reference>
<name>A0A9Q3I3H2_9BASI</name>
<keyword evidence="3" id="KW-1185">Reference proteome</keyword>
<dbReference type="Proteomes" id="UP000765509">
    <property type="component" value="Unassembled WGS sequence"/>
</dbReference>
<evidence type="ECO:0000256" key="1">
    <source>
        <dbReference type="SAM" id="MobiDB-lite"/>
    </source>
</evidence>
<feature type="region of interest" description="Disordered" evidence="1">
    <location>
        <begin position="67"/>
        <end position="88"/>
    </location>
</feature>
<accession>A0A9Q3I3H2</accession>
<dbReference type="EMBL" id="AVOT02031534">
    <property type="protein sequence ID" value="MBW0525085.1"/>
    <property type="molecule type" value="Genomic_DNA"/>
</dbReference>
<organism evidence="2 3">
    <name type="scientific">Austropuccinia psidii MF-1</name>
    <dbReference type="NCBI Taxonomy" id="1389203"/>
    <lineage>
        <taxon>Eukaryota</taxon>
        <taxon>Fungi</taxon>
        <taxon>Dikarya</taxon>
        <taxon>Basidiomycota</taxon>
        <taxon>Pucciniomycotina</taxon>
        <taxon>Pucciniomycetes</taxon>
        <taxon>Pucciniales</taxon>
        <taxon>Sphaerophragmiaceae</taxon>
        <taxon>Austropuccinia</taxon>
    </lineage>
</organism>
<gene>
    <name evidence="2" type="ORF">O181_064800</name>
</gene>
<evidence type="ECO:0000313" key="3">
    <source>
        <dbReference type="Proteomes" id="UP000765509"/>
    </source>
</evidence>
<protein>
    <submittedName>
        <fullName evidence="2">Uncharacterized protein</fullName>
    </submittedName>
</protein>
<sequence length="88" mass="9912">MLNGPDSYLKYLDQNSLEAFDPNIENSSHPPDSPFKLPVGLHHSPDIKLDSTRLFLHSFPTFSLNPKFKSSPSPGSIIKEYPRSDKID</sequence>
<proteinExistence type="predicted"/>
<evidence type="ECO:0000313" key="2">
    <source>
        <dbReference type="EMBL" id="MBW0525085.1"/>
    </source>
</evidence>
<dbReference type="AlphaFoldDB" id="A0A9Q3I3H2"/>